<feature type="non-terminal residue" evidence="1">
    <location>
        <position position="1"/>
    </location>
</feature>
<proteinExistence type="predicted"/>
<keyword evidence="2" id="KW-1185">Reference proteome</keyword>
<reference evidence="1" key="1">
    <citation type="submission" date="2022-03" db="EMBL/GenBank/DDBJ databases">
        <title>Draft genome sequence of Aduncisulcus paluster, a free-living microaerophilic Fornicata.</title>
        <authorList>
            <person name="Yuyama I."/>
            <person name="Kume K."/>
            <person name="Tamura T."/>
            <person name="Inagaki Y."/>
            <person name="Hashimoto T."/>
        </authorList>
    </citation>
    <scope>NUCLEOTIDE SEQUENCE</scope>
    <source>
        <strain evidence="1">NY0171</strain>
    </source>
</reference>
<accession>A0ABQ5KNA8</accession>
<protein>
    <submittedName>
        <fullName evidence="1">IPT/TIG domain-containing protein</fullName>
    </submittedName>
</protein>
<gene>
    <name evidence="1" type="ORF">ADUPG1_007572</name>
</gene>
<dbReference type="Proteomes" id="UP001057375">
    <property type="component" value="Unassembled WGS sequence"/>
</dbReference>
<organism evidence="1 2">
    <name type="scientific">Aduncisulcus paluster</name>
    <dbReference type="NCBI Taxonomy" id="2918883"/>
    <lineage>
        <taxon>Eukaryota</taxon>
        <taxon>Metamonada</taxon>
        <taxon>Carpediemonas-like organisms</taxon>
        <taxon>Aduncisulcus</taxon>
    </lineage>
</organism>
<dbReference type="EMBL" id="BQXS01010627">
    <property type="protein sequence ID" value="GKT33947.1"/>
    <property type="molecule type" value="Genomic_DNA"/>
</dbReference>
<comment type="caution">
    <text evidence="1">The sequence shown here is derived from an EMBL/GenBank/DDBJ whole genome shotgun (WGS) entry which is preliminary data.</text>
</comment>
<evidence type="ECO:0000313" key="2">
    <source>
        <dbReference type="Proteomes" id="UP001057375"/>
    </source>
</evidence>
<name>A0ABQ5KNA8_9EUKA</name>
<evidence type="ECO:0000313" key="1">
    <source>
        <dbReference type="EMBL" id="GKT33947.1"/>
    </source>
</evidence>
<sequence>EAIENAGSVIYVNYGDMKLQFLPVNLNTGTFREMNFYYPTYGRITANWENSDYSSMLKGYIPRGQRAASNVFKIKFSAVNNQAENEFNTTSGDMDVVLPYDPYMLRGSGEETLKLYKYDIGAKQWVEYPGSVNTQTDEVHARIHESGYYILMADR</sequence>